<dbReference type="GO" id="GO:0005886">
    <property type="term" value="C:plasma membrane"/>
    <property type="evidence" value="ECO:0007669"/>
    <property type="project" value="TreeGrafter"/>
</dbReference>
<dbReference type="Pfam" id="PF23080">
    <property type="entry name" value="DUF7046"/>
    <property type="match status" value="1"/>
</dbReference>
<name>A0AAP0QE53_9ROSI</name>
<evidence type="ECO:0000313" key="3">
    <source>
        <dbReference type="EMBL" id="KAK9188192.1"/>
    </source>
</evidence>
<keyword evidence="1" id="KW-1133">Transmembrane helix</keyword>
<dbReference type="AlphaFoldDB" id="A0AAP0QE53"/>
<feature type="transmembrane region" description="Helical" evidence="1">
    <location>
        <begin position="129"/>
        <end position="148"/>
    </location>
</feature>
<keyword evidence="1" id="KW-0812">Transmembrane</keyword>
<protein>
    <recommendedName>
        <fullName evidence="2">DUF7046 domain-containing protein</fullName>
    </recommendedName>
</protein>
<keyword evidence="1" id="KW-0472">Membrane</keyword>
<reference evidence="3 4" key="1">
    <citation type="submission" date="2024-05" db="EMBL/GenBank/DDBJ databases">
        <title>Haplotype-resolved chromosome-level genome assembly of Huyou (Citrus changshanensis).</title>
        <authorList>
            <person name="Miao C."/>
            <person name="Chen W."/>
            <person name="Wu Y."/>
            <person name="Wang L."/>
            <person name="Zhao S."/>
            <person name="Grierson D."/>
            <person name="Xu C."/>
            <person name="Chen K."/>
        </authorList>
    </citation>
    <scope>NUCLEOTIDE SEQUENCE [LARGE SCALE GENOMIC DNA]</scope>
    <source>
        <strain evidence="3">01-14</strain>
        <tissue evidence="3">Leaf</tissue>
    </source>
</reference>
<dbReference type="PANTHER" id="PTHR31149">
    <property type="entry name" value="EXPRESSED PROTEIN"/>
    <property type="match status" value="1"/>
</dbReference>
<evidence type="ECO:0000313" key="4">
    <source>
        <dbReference type="Proteomes" id="UP001428341"/>
    </source>
</evidence>
<dbReference type="PANTHER" id="PTHR31149:SF7">
    <property type="entry name" value="EXPRESSED PROTEIN"/>
    <property type="match status" value="1"/>
</dbReference>
<evidence type="ECO:0000259" key="2">
    <source>
        <dbReference type="Pfam" id="PF23080"/>
    </source>
</evidence>
<dbReference type="Proteomes" id="UP001428341">
    <property type="component" value="Unassembled WGS sequence"/>
</dbReference>
<feature type="domain" description="DUF7046" evidence="2">
    <location>
        <begin position="339"/>
        <end position="413"/>
    </location>
</feature>
<evidence type="ECO:0000256" key="1">
    <source>
        <dbReference type="SAM" id="Phobius"/>
    </source>
</evidence>
<keyword evidence="4" id="KW-1185">Reference proteome</keyword>
<accession>A0AAP0QE53</accession>
<organism evidence="3 4">
    <name type="scientific">Citrus x changshan-huyou</name>
    <dbReference type="NCBI Taxonomy" id="2935761"/>
    <lineage>
        <taxon>Eukaryota</taxon>
        <taxon>Viridiplantae</taxon>
        <taxon>Streptophyta</taxon>
        <taxon>Embryophyta</taxon>
        <taxon>Tracheophyta</taxon>
        <taxon>Spermatophyta</taxon>
        <taxon>Magnoliopsida</taxon>
        <taxon>eudicotyledons</taxon>
        <taxon>Gunneridae</taxon>
        <taxon>Pentapetalae</taxon>
        <taxon>rosids</taxon>
        <taxon>malvids</taxon>
        <taxon>Sapindales</taxon>
        <taxon>Rutaceae</taxon>
        <taxon>Aurantioideae</taxon>
        <taxon>Citrus</taxon>
    </lineage>
</organism>
<feature type="transmembrane region" description="Helical" evidence="1">
    <location>
        <begin position="104"/>
        <end position="123"/>
    </location>
</feature>
<dbReference type="Gene3D" id="1.20.1250.20">
    <property type="entry name" value="MFS general substrate transporter like domains"/>
    <property type="match status" value="1"/>
</dbReference>
<dbReference type="EMBL" id="JBCGBO010000007">
    <property type="protein sequence ID" value="KAK9188192.1"/>
    <property type="molecule type" value="Genomic_DNA"/>
</dbReference>
<feature type="transmembrane region" description="Helical" evidence="1">
    <location>
        <begin position="63"/>
        <end position="83"/>
    </location>
</feature>
<sequence>MDIEGKRLPLRSRKINYLSHLSSIFSKACALLRKDGKRGPAVLFLFLEAASVVLDFFERSKWASLAAFLLSAFGFVINIYVCYLEKTSAEIKPPAERQLGIVEIVFSVLQLIATLIHFILLASDVKYNYSASVVFPLAFSVIAIVFVLKEEEKLTNSSIAKDSSDDDSVLGTPIELDMRGTVMNHGNLKNKLRFRSRLFKEEGPGIEQFQIDGEATPGKKLLGCGYPVGGANLCMFQDGTKHYIKGAIGPEYVVTADDVGKLISVECIPMDDQGHMDRKDVYSIFLSFSLNYLHNVLMRNFTDPEMQSEIDMHMSKGEASFSVLLLVPSSENQGPVTLPATLILRRSSFQIKINSTEYVVIEEKFTIRLSIKIPSGLPTELILTCSDGASHCFSTSDFRTRDALVLTMRMFQNQVCFLTRTAPK</sequence>
<dbReference type="InterPro" id="IPR036259">
    <property type="entry name" value="MFS_trans_sf"/>
</dbReference>
<comment type="caution">
    <text evidence="3">The sequence shown here is derived from an EMBL/GenBank/DDBJ whole genome shotgun (WGS) entry which is preliminary data.</text>
</comment>
<gene>
    <name evidence="3" type="ORF">WN944_019592</name>
</gene>
<proteinExistence type="predicted"/>
<dbReference type="InterPro" id="IPR055474">
    <property type="entry name" value="DUF7046"/>
</dbReference>